<reference evidence="11" key="1">
    <citation type="submission" date="2023-08" db="EMBL/GenBank/DDBJ databases">
        <title>Chromosome-level Genome Assembly of mud carp (Cirrhinus molitorella).</title>
        <authorList>
            <person name="Liu H."/>
        </authorList>
    </citation>
    <scope>NUCLEOTIDE SEQUENCE</scope>
    <source>
        <strain evidence="11">Prfri</strain>
        <tissue evidence="11">Muscle</tissue>
    </source>
</reference>
<keyword evidence="2" id="KW-0963">Cytoplasm</keyword>
<feature type="compositionally biased region" description="Acidic residues" evidence="10">
    <location>
        <begin position="525"/>
        <end position="534"/>
    </location>
</feature>
<feature type="compositionally biased region" description="Basic and acidic residues" evidence="10">
    <location>
        <begin position="493"/>
        <end position="503"/>
    </location>
</feature>
<keyword evidence="4" id="KW-0770">Synapse</keyword>
<dbReference type="GO" id="GO:0048788">
    <property type="term" value="C:cytoskeleton of presynaptic active zone"/>
    <property type="evidence" value="ECO:0007669"/>
    <property type="project" value="TreeGrafter"/>
</dbReference>
<evidence type="ECO:0000256" key="5">
    <source>
        <dbReference type="ARBA" id="ARBA00023054"/>
    </source>
</evidence>
<keyword evidence="5 9" id="KW-0175">Coiled coil</keyword>
<comment type="caution">
    <text evidence="11">The sequence shown here is derived from an EMBL/GenBank/DDBJ whole genome shotgun (WGS) entry which is preliminary data.</text>
</comment>
<organism evidence="11 12">
    <name type="scientific">Cirrhinus molitorella</name>
    <name type="common">mud carp</name>
    <dbReference type="NCBI Taxonomy" id="172907"/>
    <lineage>
        <taxon>Eukaryota</taxon>
        <taxon>Metazoa</taxon>
        <taxon>Chordata</taxon>
        <taxon>Craniata</taxon>
        <taxon>Vertebrata</taxon>
        <taxon>Euteleostomi</taxon>
        <taxon>Actinopterygii</taxon>
        <taxon>Neopterygii</taxon>
        <taxon>Teleostei</taxon>
        <taxon>Ostariophysi</taxon>
        <taxon>Cypriniformes</taxon>
        <taxon>Cyprinidae</taxon>
        <taxon>Labeoninae</taxon>
        <taxon>Labeonini</taxon>
        <taxon>Cirrhinus</taxon>
    </lineage>
</organism>
<evidence type="ECO:0000256" key="2">
    <source>
        <dbReference type="ARBA" id="ARBA00022490"/>
    </source>
</evidence>
<keyword evidence="12" id="KW-1185">Reference proteome</keyword>
<dbReference type="GO" id="GO:0030424">
    <property type="term" value="C:axon"/>
    <property type="evidence" value="ECO:0007669"/>
    <property type="project" value="UniProtKB-SubCell"/>
</dbReference>
<dbReference type="Proteomes" id="UP001187343">
    <property type="component" value="Unassembled WGS sequence"/>
</dbReference>
<feature type="coiled-coil region" evidence="9">
    <location>
        <begin position="57"/>
        <end position="147"/>
    </location>
</feature>
<evidence type="ECO:0000256" key="4">
    <source>
        <dbReference type="ARBA" id="ARBA00023018"/>
    </source>
</evidence>
<keyword evidence="6" id="KW-0206">Cytoskeleton</keyword>
<dbReference type="EMBL" id="JAUYZG010000009">
    <property type="protein sequence ID" value="KAK2899096.1"/>
    <property type="molecule type" value="Genomic_DNA"/>
</dbReference>
<evidence type="ECO:0000256" key="7">
    <source>
        <dbReference type="ARBA" id="ARBA00023273"/>
    </source>
</evidence>
<dbReference type="Pfam" id="PF10174">
    <property type="entry name" value="Cast"/>
    <property type="match status" value="2"/>
</dbReference>
<dbReference type="GO" id="GO:0007274">
    <property type="term" value="P:neuromuscular synaptic transmission"/>
    <property type="evidence" value="ECO:0007669"/>
    <property type="project" value="TreeGrafter"/>
</dbReference>
<evidence type="ECO:0000256" key="10">
    <source>
        <dbReference type="SAM" id="MobiDB-lite"/>
    </source>
</evidence>
<evidence type="ECO:0000313" key="12">
    <source>
        <dbReference type="Proteomes" id="UP001187343"/>
    </source>
</evidence>
<evidence type="ECO:0000313" key="11">
    <source>
        <dbReference type="EMBL" id="KAK2899096.1"/>
    </source>
</evidence>
<evidence type="ECO:0000256" key="6">
    <source>
        <dbReference type="ARBA" id="ARBA00023212"/>
    </source>
</evidence>
<protein>
    <recommendedName>
        <fullName evidence="13">ERC protein 2-like</fullName>
    </recommendedName>
</protein>
<feature type="region of interest" description="Disordered" evidence="10">
    <location>
        <begin position="480"/>
        <end position="534"/>
    </location>
</feature>
<evidence type="ECO:0000256" key="3">
    <source>
        <dbReference type="ARBA" id="ARBA00022553"/>
    </source>
</evidence>
<name>A0AA88PXL2_9TELE</name>
<dbReference type="GO" id="GO:0048167">
    <property type="term" value="P:regulation of synaptic plasticity"/>
    <property type="evidence" value="ECO:0007669"/>
    <property type="project" value="TreeGrafter"/>
</dbReference>
<sequence length="534" mass="62232">MTSRHPCFYRVPPQEFHRRNQLTDATQTKVMNTVISVKRTSPALCYEPDFIWKDTKIASLERNIRDLEDEIQTMKTNGLLHTDGRGEDFKQMEVYKNHSKFMKNKIDLLKQEVVKKESESMALQTKLDTLNNQNSDCKQHIDVLKESLVAKEHRANILQTEVDALRLRLEERESFLNKKVKQTQDLIEEKGTLNSEICDLKDMLEVKEKKINILQKKVENLQEQLKDKDKQLDNLGDRMTSLQADSSNTDTALITLEEALSEKIEESEMYKNENKELKSQLASLQQRLSEKEVCEAEHVARWNPELSERLQVLQMEGVHHKEDVEKSNAEIQRLLALLRELQSERLEQDRRIIELERQVKEQNQKQSVSLGQTGEMSPNTSKQLDDLMAALDKIRKELDATRQRLSSTQNTLSERDSELSRIRADHSKQLTEILQLKQQALVAAVSEKDGCINLLELSPMRNMSTPEDVMTLRREKERFMNPQKQQAHNRMKHMAEHHEDGHIHPQYSHHSHHGQQRELISPPPEQDDEDGIWA</sequence>
<dbReference type="PANTHER" id="PTHR18861:SF3">
    <property type="entry name" value="ERC PROTEIN 2"/>
    <property type="match status" value="1"/>
</dbReference>
<comment type="subcellular location">
    <subcellularLocation>
        <location evidence="1">Cytoplasm</location>
        <location evidence="1">Cytoskeleton</location>
    </subcellularLocation>
    <subcellularLocation>
        <location evidence="8">Presynapse</location>
    </subcellularLocation>
</comment>
<gene>
    <name evidence="11" type="ORF">Q8A67_010514</name>
</gene>
<dbReference type="PANTHER" id="PTHR18861">
    <property type="entry name" value="ELKS/RAB6-INTERACTING/CAST PROTEIN"/>
    <property type="match status" value="1"/>
</dbReference>
<keyword evidence="7" id="KW-0966">Cell projection</keyword>
<dbReference type="GO" id="GO:0098882">
    <property type="term" value="F:structural constituent of presynaptic active zone"/>
    <property type="evidence" value="ECO:0007669"/>
    <property type="project" value="TreeGrafter"/>
</dbReference>
<accession>A0AA88PXL2</accession>
<evidence type="ECO:0000256" key="8">
    <source>
        <dbReference type="ARBA" id="ARBA00034106"/>
    </source>
</evidence>
<dbReference type="AlphaFoldDB" id="A0AA88PXL2"/>
<proteinExistence type="predicted"/>
<evidence type="ECO:0000256" key="1">
    <source>
        <dbReference type="ARBA" id="ARBA00004245"/>
    </source>
</evidence>
<feature type="coiled-coil region" evidence="9">
    <location>
        <begin position="204"/>
        <end position="294"/>
    </location>
</feature>
<feature type="region of interest" description="Disordered" evidence="10">
    <location>
        <begin position="401"/>
        <end position="420"/>
    </location>
</feature>
<evidence type="ECO:0000256" key="9">
    <source>
        <dbReference type="SAM" id="Coils"/>
    </source>
</evidence>
<keyword evidence="3" id="KW-0597">Phosphoprotein</keyword>
<feature type="compositionally biased region" description="Polar residues" evidence="10">
    <location>
        <begin position="403"/>
        <end position="412"/>
    </location>
</feature>
<dbReference type="InterPro" id="IPR019323">
    <property type="entry name" value="ELKS/CAST"/>
</dbReference>
<evidence type="ECO:0008006" key="13">
    <source>
        <dbReference type="Google" id="ProtNLM"/>
    </source>
</evidence>